<evidence type="ECO:0000313" key="1">
    <source>
        <dbReference type="EMBL" id="GAA1867503.1"/>
    </source>
</evidence>
<name>A0ABP4ZTP2_9MICO</name>
<keyword evidence="2" id="KW-1185">Reference proteome</keyword>
<reference evidence="2" key="1">
    <citation type="journal article" date="2019" name="Int. J. Syst. Evol. Microbiol.">
        <title>The Global Catalogue of Microorganisms (GCM) 10K type strain sequencing project: providing services to taxonomists for standard genome sequencing and annotation.</title>
        <authorList>
            <consortium name="The Broad Institute Genomics Platform"/>
            <consortium name="The Broad Institute Genome Sequencing Center for Infectious Disease"/>
            <person name="Wu L."/>
            <person name="Ma J."/>
        </authorList>
    </citation>
    <scope>NUCLEOTIDE SEQUENCE [LARGE SCALE GENOMIC DNA]</scope>
    <source>
        <strain evidence="2">JCM 14326</strain>
    </source>
</reference>
<dbReference type="RefSeq" id="WP_344103755.1">
    <property type="nucleotide sequence ID" value="NZ_BAAANL010000005.1"/>
</dbReference>
<accession>A0ABP4ZTP2</accession>
<sequence>MGLFTRLPDNVGRALRTSGVGRPLARARLAGGWAFAARSELVVVEAGDVVVRREWCDVDRAAADPETGTITVEWVDGFAPLVLRLVPGVPTTFPQTLRERVQWSVVHAAPVELPQGRSARVAIRRRADGEMFSQVVGGADLNLADPGVAAAVDAAESAARSAVGLPA</sequence>
<proteinExistence type="predicted"/>
<comment type="caution">
    <text evidence="1">The sequence shown here is derived from an EMBL/GenBank/DDBJ whole genome shotgun (WGS) entry which is preliminary data.</text>
</comment>
<dbReference type="EMBL" id="BAAANL010000005">
    <property type="protein sequence ID" value="GAA1867503.1"/>
    <property type="molecule type" value="Genomic_DNA"/>
</dbReference>
<evidence type="ECO:0000313" key="2">
    <source>
        <dbReference type="Proteomes" id="UP001501094"/>
    </source>
</evidence>
<dbReference type="Proteomes" id="UP001501094">
    <property type="component" value="Unassembled WGS sequence"/>
</dbReference>
<protein>
    <submittedName>
        <fullName evidence="1">Uncharacterized protein</fullName>
    </submittedName>
</protein>
<organism evidence="1 2">
    <name type="scientific">Myceligenerans crystallogenes</name>
    <dbReference type="NCBI Taxonomy" id="316335"/>
    <lineage>
        <taxon>Bacteria</taxon>
        <taxon>Bacillati</taxon>
        <taxon>Actinomycetota</taxon>
        <taxon>Actinomycetes</taxon>
        <taxon>Micrococcales</taxon>
        <taxon>Promicromonosporaceae</taxon>
        <taxon>Myceligenerans</taxon>
    </lineage>
</organism>
<gene>
    <name evidence="1" type="ORF">GCM10009751_27150</name>
</gene>